<evidence type="ECO:0008006" key="4">
    <source>
        <dbReference type="Google" id="ProtNLM"/>
    </source>
</evidence>
<keyword evidence="3" id="KW-1185">Reference proteome</keyword>
<accession>A0A0L0CPZ7</accession>
<dbReference type="EMBL" id="JRES01000083">
    <property type="protein sequence ID" value="KNC34262.1"/>
    <property type="molecule type" value="Genomic_DNA"/>
</dbReference>
<dbReference type="OMA" id="MQRAVCG"/>
<evidence type="ECO:0000313" key="2">
    <source>
        <dbReference type="EMBL" id="KNC34262.1"/>
    </source>
</evidence>
<dbReference type="InterPro" id="IPR006631">
    <property type="entry name" value="DM4_12"/>
</dbReference>
<dbReference type="Pfam" id="PF07841">
    <property type="entry name" value="DM4_12"/>
    <property type="match status" value="1"/>
</dbReference>
<proteinExistence type="predicted"/>
<organism evidence="2 3">
    <name type="scientific">Lucilia cuprina</name>
    <name type="common">Green bottle fly</name>
    <name type="synonym">Australian sheep blowfly</name>
    <dbReference type="NCBI Taxonomy" id="7375"/>
    <lineage>
        <taxon>Eukaryota</taxon>
        <taxon>Metazoa</taxon>
        <taxon>Ecdysozoa</taxon>
        <taxon>Arthropoda</taxon>
        <taxon>Hexapoda</taxon>
        <taxon>Insecta</taxon>
        <taxon>Pterygota</taxon>
        <taxon>Neoptera</taxon>
        <taxon>Endopterygota</taxon>
        <taxon>Diptera</taxon>
        <taxon>Brachycera</taxon>
        <taxon>Muscomorpha</taxon>
        <taxon>Oestroidea</taxon>
        <taxon>Calliphoridae</taxon>
        <taxon>Luciliinae</taxon>
        <taxon>Lucilia</taxon>
    </lineage>
</organism>
<evidence type="ECO:0000256" key="1">
    <source>
        <dbReference type="SAM" id="SignalP"/>
    </source>
</evidence>
<name>A0A0L0CPZ7_LUCCU</name>
<keyword evidence="1" id="KW-0732">Signal</keyword>
<comment type="caution">
    <text evidence="2">The sequence shown here is derived from an EMBL/GenBank/DDBJ whole genome shotgun (WGS) entry which is preliminary data.</text>
</comment>
<sequence length="261" mass="28993">MFRINCISLCFYVCTINFLYGSVYAVPKYDTSGKSYNDKNEWSRSFYNENKTQQFEQDSSTTKDRLQRLGYTTGYGTINGYPAGTGISAYNPIKLDLGGVVLGTLVGIGAIIIIPKILSAFHGGYAGYGRSENENDLSSLTNFMNKLDDILGQNNIDSTSCMQRAICSYVRSTEYNMKMGASDQMDEFIHMMSENSLVDYLLDGTAIKEALEHGKQINTKPCEEVYINCPLDSKKVTSMLIKLLPKKTATTISSTSTNNNQ</sequence>
<reference evidence="2 3" key="1">
    <citation type="journal article" date="2015" name="Nat. Commun.">
        <title>Lucilia cuprina genome unlocks parasitic fly biology to underpin future interventions.</title>
        <authorList>
            <person name="Anstead C.A."/>
            <person name="Korhonen P.K."/>
            <person name="Young N.D."/>
            <person name="Hall R.S."/>
            <person name="Jex A.R."/>
            <person name="Murali S.C."/>
            <person name="Hughes D.S."/>
            <person name="Lee S.F."/>
            <person name="Perry T."/>
            <person name="Stroehlein A.J."/>
            <person name="Ansell B.R."/>
            <person name="Breugelmans B."/>
            <person name="Hofmann A."/>
            <person name="Qu J."/>
            <person name="Dugan S."/>
            <person name="Lee S.L."/>
            <person name="Chao H."/>
            <person name="Dinh H."/>
            <person name="Han Y."/>
            <person name="Doddapaneni H.V."/>
            <person name="Worley K.C."/>
            <person name="Muzny D.M."/>
            <person name="Ioannidis P."/>
            <person name="Waterhouse R.M."/>
            <person name="Zdobnov E.M."/>
            <person name="James P.J."/>
            <person name="Bagnall N.H."/>
            <person name="Kotze A.C."/>
            <person name="Gibbs R.A."/>
            <person name="Richards S."/>
            <person name="Batterham P."/>
            <person name="Gasser R.B."/>
        </authorList>
    </citation>
    <scope>NUCLEOTIDE SEQUENCE [LARGE SCALE GENOMIC DNA]</scope>
    <source>
        <strain evidence="2 3">LS</strain>
        <tissue evidence="2">Full body</tissue>
    </source>
</reference>
<feature type="signal peptide" evidence="1">
    <location>
        <begin position="1"/>
        <end position="25"/>
    </location>
</feature>
<evidence type="ECO:0000313" key="3">
    <source>
        <dbReference type="Proteomes" id="UP000037069"/>
    </source>
</evidence>
<feature type="chain" id="PRO_5005536666" description="Protein anoxia up-regulated" evidence="1">
    <location>
        <begin position="26"/>
        <end position="261"/>
    </location>
</feature>
<protein>
    <recommendedName>
        <fullName evidence="4">Protein anoxia up-regulated</fullName>
    </recommendedName>
</protein>
<gene>
    <name evidence="2" type="ORF">FF38_09921</name>
</gene>
<dbReference type="OrthoDB" id="6356735at2759"/>
<dbReference type="Proteomes" id="UP000037069">
    <property type="component" value="Unassembled WGS sequence"/>
</dbReference>
<dbReference type="AlphaFoldDB" id="A0A0L0CPZ7"/>